<evidence type="ECO:0000256" key="11">
    <source>
        <dbReference type="ARBA" id="ARBA00023136"/>
    </source>
</evidence>
<dbReference type="AlphaFoldDB" id="A0A1D2VLY5"/>
<keyword evidence="7" id="KW-0809">Transit peptide</keyword>
<dbReference type="InParanoid" id="A0A1D2VLY5"/>
<dbReference type="Pfam" id="PF22099">
    <property type="entry name" value="MRS2-like"/>
    <property type="match status" value="1"/>
</dbReference>
<keyword evidence="15" id="KW-0175">Coiled coil</keyword>
<dbReference type="Gene3D" id="2.40.128.330">
    <property type="match status" value="1"/>
</dbReference>
<dbReference type="Gene3D" id="1.20.58.340">
    <property type="entry name" value="Magnesium transport protein CorA, transmembrane region"/>
    <property type="match status" value="2"/>
</dbReference>
<evidence type="ECO:0000256" key="5">
    <source>
        <dbReference type="ARBA" id="ARBA00022792"/>
    </source>
</evidence>
<evidence type="ECO:0000256" key="9">
    <source>
        <dbReference type="ARBA" id="ARBA00023065"/>
    </source>
</evidence>
<dbReference type="GO" id="GO:0045016">
    <property type="term" value="P:mitochondrial magnesium ion transmembrane transport"/>
    <property type="evidence" value="ECO:0007669"/>
    <property type="project" value="TreeGrafter"/>
</dbReference>
<dbReference type="FunCoup" id="A0A1D2VLY5">
    <property type="interactions" value="356"/>
</dbReference>
<evidence type="ECO:0000313" key="16">
    <source>
        <dbReference type="EMBL" id="ODV62623.1"/>
    </source>
</evidence>
<evidence type="ECO:0000256" key="4">
    <source>
        <dbReference type="ARBA" id="ARBA00022692"/>
    </source>
</evidence>
<evidence type="ECO:0000256" key="8">
    <source>
        <dbReference type="ARBA" id="ARBA00022989"/>
    </source>
</evidence>
<dbReference type="GeneID" id="30963680"/>
<evidence type="ECO:0000256" key="1">
    <source>
        <dbReference type="ARBA" id="ARBA00004448"/>
    </source>
</evidence>
<feature type="non-terminal residue" evidence="16">
    <location>
        <position position="1"/>
    </location>
</feature>
<keyword evidence="9 14" id="KW-0406">Ion transport</keyword>
<dbReference type="OrthoDB" id="10251508at2759"/>
<gene>
    <name evidence="16" type="ORF">ASCRUDRAFT_28341</name>
</gene>
<reference evidence="17" key="1">
    <citation type="submission" date="2016-05" db="EMBL/GenBank/DDBJ databases">
        <title>Comparative genomics of biotechnologically important yeasts.</title>
        <authorList>
            <consortium name="DOE Joint Genome Institute"/>
            <person name="Riley R."/>
            <person name="Haridas S."/>
            <person name="Wolfe K.H."/>
            <person name="Lopes M.R."/>
            <person name="Hittinger C.T."/>
            <person name="Goker M."/>
            <person name="Salamov A."/>
            <person name="Wisecaver J."/>
            <person name="Long T.M."/>
            <person name="Aerts A.L."/>
            <person name="Barry K."/>
            <person name="Choi C."/>
            <person name="Clum A."/>
            <person name="Coughlan A.Y."/>
            <person name="Deshpande S."/>
            <person name="Douglass A.P."/>
            <person name="Hanson S.J."/>
            <person name="Klenk H.-P."/>
            <person name="Labutti K."/>
            <person name="Lapidus A."/>
            <person name="Lindquist E."/>
            <person name="Lipzen A."/>
            <person name="Meier-Kolthoff J.P."/>
            <person name="Ohm R.A."/>
            <person name="Otillar R.P."/>
            <person name="Pangilinan J."/>
            <person name="Peng Y."/>
            <person name="Rokas A."/>
            <person name="Rosa C.A."/>
            <person name="Scheuner C."/>
            <person name="Sibirny A.A."/>
            <person name="Slot J.C."/>
            <person name="Stielow J.B."/>
            <person name="Sun H."/>
            <person name="Kurtzman C.P."/>
            <person name="Blackwell M."/>
            <person name="Grigoriev I.V."/>
            <person name="Jeffries T.W."/>
        </authorList>
    </citation>
    <scope>NUCLEOTIDE SEQUENCE [LARGE SCALE GENOMIC DNA]</scope>
    <source>
        <strain evidence="17">DSM 1968</strain>
    </source>
</reference>
<dbReference type="Proteomes" id="UP000095038">
    <property type="component" value="Unassembled WGS sequence"/>
</dbReference>
<feature type="transmembrane region" description="Helical" evidence="14">
    <location>
        <begin position="260"/>
        <end position="277"/>
    </location>
</feature>
<feature type="non-terminal residue" evidence="16">
    <location>
        <position position="325"/>
    </location>
</feature>
<comment type="subunit">
    <text evidence="13">Homopentamer. Forms homooligomers. Interacts with MFM1.</text>
</comment>
<dbReference type="EMBL" id="KV454477">
    <property type="protein sequence ID" value="ODV62623.1"/>
    <property type="molecule type" value="Genomic_DNA"/>
</dbReference>
<dbReference type="InterPro" id="IPR045863">
    <property type="entry name" value="CorA_TM1_TM2"/>
</dbReference>
<name>A0A1D2VLY5_9ASCO</name>
<keyword evidence="8 14" id="KW-1133">Transmembrane helix</keyword>
<dbReference type="GO" id="GO:0015095">
    <property type="term" value="F:magnesium ion transmembrane transporter activity"/>
    <property type="evidence" value="ECO:0007669"/>
    <property type="project" value="TreeGrafter"/>
</dbReference>
<evidence type="ECO:0000256" key="12">
    <source>
        <dbReference type="ARBA" id="ARBA00046105"/>
    </source>
</evidence>
<evidence type="ECO:0000256" key="10">
    <source>
        <dbReference type="ARBA" id="ARBA00023128"/>
    </source>
</evidence>
<evidence type="ECO:0000256" key="13">
    <source>
        <dbReference type="ARBA" id="ARBA00046701"/>
    </source>
</evidence>
<evidence type="ECO:0000256" key="15">
    <source>
        <dbReference type="SAM" id="Coils"/>
    </source>
</evidence>
<keyword evidence="10" id="KW-0496">Mitochondrion</keyword>
<evidence type="ECO:0000256" key="6">
    <source>
        <dbReference type="ARBA" id="ARBA00022842"/>
    </source>
</evidence>
<proteinExistence type="inferred from homology"/>
<comment type="subcellular location">
    <subcellularLocation>
        <location evidence="1 14">Mitochondrion inner membrane</location>
        <topology evidence="1 14">Multi-pass membrane protein</topology>
    </subcellularLocation>
</comment>
<evidence type="ECO:0000256" key="7">
    <source>
        <dbReference type="ARBA" id="ARBA00022946"/>
    </source>
</evidence>
<evidence type="ECO:0000256" key="14">
    <source>
        <dbReference type="RuleBase" id="RU366042"/>
    </source>
</evidence>
<protein>
    <recommendedName>
        <fullName evidence="14">Magnesium transporter</fullName>
    </recommendedName>
</protein>
<feature type="transmembrane region" description="Helical" evidence="14">
    <location>
        <begin position="289"/>
        <end position="311"/>
    </location>
</feature>
<evidence type="ECO:0000313" key="17">
    <source>
        <dbReference type="Proteomes" id="UP000095038"/>
    </source>
</evidence>
<comment type="function">
    <text evidence="12">High-conductance magnesium-selective channel that mediates the influx of magnesium into the mitochondrial matrix. Essential for the splicing of mRNA group II introns in mitochondria by affecting mitochondrial magnesium concentrations, which are critical for group II intron splicing. It also suppresses a variety of mitochondrial intron mutations and its absence may disturb the assembly of mitochondrial membrane complexes.</text>
</comment>
<sequence length="325" mass="37164">NNNYVSCTIFDINGNITAISKKFPKMSFLENNNLYPRDLRNIDTSAVDIVPSIVIRKNCILINLLYIKAIIQKNQVMIFDISPTNQSSISKLGLFMYDLEDLNKNYHQNYEFRVLETILINIMSSLETELNNHLKVSSSILKDLENQIDRIKLKNLLINSKSLTAYYQKSLLIREVLDELLENDEDLQKMYLSDNNNPNMANSNENFTEIEMLIESYYKQCDEFVQQAGSLISDIKSTEEIVNIILDANRNSLMLYELKLTIYTLGFTVATTIPAFYGMNLKNFIEDSIYGFSSVVGISILSAIGIVAISFNKLRTVQKLTMMLG</sequence>
<dbReference type="PANTHER" id="PTHR13890:SF27">
    <property type="entry name" value="MAGNESIUM TRANSPORTER MRS2, MITOCHONDRIAL"/>
    <property type="match status" value="1"/>
</dbReference>
<keyword evidence="5 14" id="KW-0999">Mitochondrion inner membrane</keyword>
<evidence type="ECO:0000256" key="3">
    <source>
        <dbReference type="ARBA" id="ARBA00022448"/>
    </source>
</evidence>
<dbReference type="RefSeq" id="XP_020048930.1">
    <property type="nucleotide sequence ID" value="XM_020190044.1"/>
</dbReference>
<dbReference type="CDD" id="cd12823">
    <property type="entry name" value="Mrs2_Mfm1p-like"/>
    <property type="match status" value="1"/>
</dbReference>
<keyword evidence="6 14" id="KW-0460">Magnesium</keyword>
<feature type="coiled-coil region" evidence="15">
    <location>
        <begin position="134"/>
        <end position="161"/>
    </location>
</feature>
<dbReference type="PANTHER" id="PTHR13890">
    <property type="entry name" value="RNA SPLICING PROTEIN MRS2, MITOCHONDRIAL"/>
    <property type="match status" value="1"/>
</dbReference>
<keyword evidence="11 14" id="KW-0472">Membrane</keyword>
<keyword evidence="3 14" id="KW-0813">Transport</keyword>
<dbReference type="GO" id="GO:0005743">
    <property type="term" value="C:mitochondrial inner membrane"/>
    <property type="evidence" value="ECO:0007669"/>
    <property type="project" value="UniProtKB-SubCell"/>
</dbReference>
<keyword evidence="4 14" id="KW-0812">Transmembrane</keyword>
<organism evidence="16 17">
    <name type="scientific">Ascoidea rubescens DSM 1968</name>
    <dbReference type="NCBI Taxonomy" id="1344418"/>
    <lineage>
        <taxon>Eukaryota</taxon>
        <taxon>Fungi</taxon>
        <taxon>Dikarya</taxon>
        <taxon>Ascomycota</taxon>
        <taxon>Saccharomycotina</taxon>
        <taxon>Saccharomycetes</taxon>
        <taxon>Ascoideaceae</taxon>
        <taxon>Ascoidea</taxon>
    </lineage>
</organism>
<dbReference type="InterPro" id="IPR039204">
    <property type="entry name" value="MRS2-like"/>
</dbReference>
<dbReference type="SUPFAM" id="SSF144083">
    <property type="entry name" value="Magnesium transport protein CorA, transmembrane region"/>
    <property type="match status" value="1"/>
</dbReference>
<accession>A0A1D2VLY5</accession>
<comment type="similarity">
    <text evidence="2 14">Belongs to the CorA metal ion transporter (MIT) (TC 1.A.35) family.</text>
</comment>
<evidence type="ECO:0000256" key="2">
    <source>
        <dbReference type="ARBA" id="ARBA00009765"/>
    </source>
</evidence>
<keyword evidence="17" id="KW-1185">Reference proteome</keyword>
<dbReference type="STRING" id="1344418.A0A1D2VLY5"/>